<protein>
    <submittedName>
        <fullName evidence="1">Uncharacterized protein</fullName>
    </submittedName>
</protein>
<reference evidence="1 2" key="1">
    <citation type="submission" date="2020-11" db="EMBL/GenBank/DDBJ databases">
        <title>Insectihabitans protaetiae gen. nov. sp. nov. and Insectihabitans allomyrinae sp. nov., isolated from larvae of Protaetia brevitarsis seulensis and Allomyrina dichotoma, respectively.</title>
        <authorList>
            <person name="Lee S.D."/>
            <person name="Byeon Y.-S."/>
            <person name="Kim S.-M."/>
            <person name="Yang H.L."/>
            <person name="Kim I.S."/>
        </authorList>
    </citation>
    <scope>NUCLEOTIDE SEQUENCE [LARGE SCALE GENOMIC DNA]</scope>
    <source>
        <strain evidence="1 2">BWR-B9</strain>
    </source>
</reference>
<dbReference type="RefSeq" id="WP_218468723.1">
    <property type="nucleotide sequence ID" value="NZ_JADRCR010000019.1"/>
</dbReference>
<keyword evidence="2" id="KW-1185">Reference proteome</keyword>
<evidence type="ECO:0000313" key="2">
    <source>
        <dbReference type="Proteomes" id="UP001296921"/>
    </source>
</evidence>
<proteinExistence type="predicted"/>
<gene>
    <name evidence="1" type="ORF">I2494_20035</name>
</gene>
<evidence type="ECO:0000313" key="1">
    <source>
        <dbReference type="EMBL" id="MBK5145962.1"/>
    </source>
</evidence>
<dbReference type="Proteomes" id="UP001296921">
    <property type="component" value="Unassembled WGS sequence"/>
</dbReference>
<accession>A0ABS1IWK4</accession>
<organism evidence="1 2">
    <name type="scientific">Limnobaculum allomyrinae</name>
    <dbReference type="NCBI Taxonomy" id="2791986"/>
    <lineage>
        <taxon>Bacteria</taxon>
        <taxon>Pseudomonadati</taxon>
        <taxon>Pseudomonadota</taxon>
        <taxon>Gammaproteobacteria</taxon>
        <taxon>Enterobacterales</taxon>
        <taxon>Budviciaceae</taxon>
        <taxon>Limnobaculum</taxon>
    </lineage>
</organism>
<name>A0ABS1IWK4_9GAMM</name>
<dbReference type="EMBL" id="JADRCR010000019">
    <property type="protein sequence ID" value="MBK5145962.1"/>
    <property type="molecule type" value="Genomic_DNA"/>
</dbReference>
<comment type="caution">
    <text evidence="1">The sequence shown here is derived from an EMBL/GenBank/DDBJ whole genome shotgun (WGS) entry which is preliminary data.</text>
</comment>
<sequence>MGNKPSPNHHRGDGNKIYIPDHFRLANSPPMTLELCLTAGAMLWAGGFRNNQLDGEHVFLNRYFLSMVDLWEYVIDNMDENKLVDYQPLADQLEIIRLLRKQYRLQSRKTRSNK</sequence>